<evidence type="ECO:0000256" key="1">
    <source>
        <dbReference type="SAM" id="SignalP"/>
    </source>
</evidence>
<dbReference type="EMBL" id="JAOQJQ010000002">
    <property type="protein sequence ID" value="MCU6761681.1"/>
    <property type="molecule type" value="Genomic_DNA"/>
</dbReference>
<keyword evidence="3" id="KW-1185">Reference proteome</keyword>
<evidence type="ECO:0000313" key="2">
    <source>
        <dbReference type="EMBL" id="MCU6761681.1"/>
    </source>
</evidence>
<feature type="chain" id="PRO_5047372093" description="DUF5626 domain-containing protein" evidence="1">
    <location>
        <begin position="24"/>
        <end position="159"/>
    </location>
</feature>
<reference evidence="2 3" key="1">
    <citation type="journal article" date="2021" name="ISME Commun">
        <title>Automated analysis of genomic sequences facilitates high-throughput and comprehensive description of bacteria.</title>
        <authorList>
            <person name="Hitch T.C.A."/>
        </authorList>
    </citation>
    <scope>NUCLEOTIDE SEQUENCE [LARGE SCALE GENOMIC DNA]</scope>
    <source>
        <strain evidence="2 3">Sanger_109</strain>
    </source>
</reference>
<dbReference type="RefSeq" id="WP_158424469.1">
    <property type="nucleotide sequence ID" value="NZ_JAOQJQ010000002.1"/>
</dbReference>
<proteinExistence type="predicted"/>
<gene>
    <name evidence="2" type="ORF">OCV88_04920</name>
</gene>
<name>A0ABT2TIK7_9FIRM</name>
<organism evidence="2 3">
    <name type="scientific">Brotonthovivens ammoniilytica</name>
    <dbReference type="NCBI Taxonomy" id="2981725"/>
    <lineage>
        <taxon>Bacteria</taxon>
        <taxon>Bacillati</taxon>
        <taxon>Bacillota</taxon>
        <taxon>Clostridia</taxon>
        <taxon>Lachnospirales</taxon>
        <taxon>Lachnospiraceae</taxon>
        <taxon>Brotonthovivens</taxon>
    </lineage>
</organism>
<protein>
    <recommendedName>
        <fullName evidence="4">DUF5626 domain-containing protein</fullName>
    </recommendedName>
</protein>
<sequence>MNRKILCFIIAAVLLLCPLTLSAAAPAEQIFSTEILQLANGDYCEITITEETDSPQLFAAASTKKGAKTYTYKNSSGTSLWYVKVTGTFTYNGSSSKCTNSAVSAASKISTWKISSKSASKSGSTATAKATAKLYLNTTVMQTVTKSVSLNCDKNGKLS</sequence>
<dbReference type="Proteomes" id="UP001652442">
    <property type="component" value="Unassembled WGS sequence"/>
</dbReference>
<keyword evidence="1" id="KW-0732">Signal</keyword>
<accession>A0ABT2TIK7</accession>
<evidence type="ECO:0000313" key="3">
    <source>
        <dbReference type="Proteomes" id="UP001652442"/>
    </source>
</evidence>
<comment type="caution">
    <text evidence="2">The sequence shown here is derived from an EMBL/GenBank/DDBJ whole genome shotgun (WGS) entry which is preliminary data.</text>
</comment>
<feature type="signal peptide" evidence="1">
    <location>
        <begin position="1"/>
        <end position="23"/>
    </location>
</feature>
<evidence type="ECO:0008006" key="4">
    <source>
        <dbReference type="Google" id="ProtNLM"/>
    </source>
</evidence>